<proteinExistence type="predicted"/>
<reference evidence="1 2" key="1">
    <citation type="submission" date="2014-11" db="EMBL/GenBank/DDBJ databases">
        <authorList>
            <person name="Wibberg Daniel"/>
        </authorList>
    </citation>
    <scope>NUCLEOTIDE SEQUENCE [LARGE SCALE GENOMIC DNA]</scope>
    <source>
        <strain evidence="1">Rhizoctonia solani AG1-IB 7/3/14</strain>
    </source>
</reference>
<sequence length="225" mass="26057">MAAGFERLRLEMDREWDGPMPLHKCGFVRNYAAELFGHTSMMGELIQSRVVKDRFVRILYESDFHEMAGRVLLLITREPVNEYTKDEPYQLMYYIESLDRISQALAVLPYPSHLSEVILADWFKVNSQIVYYHFGILHSDVPGSIYAELLDSWGPLLPKKLIQQNYPPLEGFQCSYPRCADPMVHARHPDVNSVCQRCGKARYCTTRCQQLHSALKTVDSHLVCR</sequence>
<accession>A0A0B7G2M5</accession>
<evidence type="ECO:0000313" key="2">
    <source>
        <dbReference type="Proteomes" id="UP000059188"/>
    </source>
</evidence>
<evidence type="ECO:0008006" key="3">
    <source>
        <dbReference type="Google" id="ProtNLM"/>
    </source>
</evidence>
<dbReference type="Proteomes" id="UP000059188">
    <property type="component" value="Unassembled WGS sequence"/>
</dbReference>
<dbReference type="EMBL" id="LN679106">
    <property type="protein sequence ID" value="CEL62738.1"/>
    <property type="molecule type" value="Genomic_DNA"/>
</dbReference>
<protein>
    <recommendedName>
        <fullName evidence="3">MYND-type domain-containing protein</fullName>
    </recommendedName>
</protein>
<organism evidence="1 2">
    <name type="scientific">Thanatephorus cucumeris (strain AG1-IB / isolate 7/3/14)</name>
    <name type="common">Lettuce bottom rot fungus</name>
    <name type="synonym">Rhizoctonia solani</name>
    <dbReference type="NCBI Taxonomy" id="1108050"/>
    <lineage>
        <taxon>Eukaryota</taxon>
        <taxon>Fungi</taxon>
        <taxon>Dikarya</taxon>
        <taxon>Basidiomycota</taxon>
        <taxon>Agaricomycotina</taxon>
        <taxon>Agaricomycetes</taxon>
        <taxon>Cantharellales</taxon>
        <taxon>Ceratobasidiaceae</taxon>
        <taxon>Rhizoctonia</taxon>
        <taxon>Rhizoctonia solani AG-1</taxon>
    </lineage>
</organism>
<evidence type="ECO:0000313" key="1">
    <source>
        <dbReference type="EMBL" id="CEL62738.1"/>
    </source>
</evidence>
<gene>
    <name evidence="1" type="ORF">RSOLAG1IB_05095</name>
</gene>
<keyword evidence="2" id="KW-1185">Reference proteome</keyword>
<name>A0A0B7G2M5_THACB</name>
<dbReference type="AlphaFoldDB" id="A0A0B7G2M5"/>